<dbReference type="Gene3D" id="3.30.920.10">
    <property type="entry name" value="Frataxin/CyaY"/>
    <property type="match status" value="1"/>
</dbReference>
<evidence type="ECO:0000256" key="3">
    <source>
        <dbReference type="ARBA" id="ARBA00023004"/>
    </source>
</evidence>
<sequence length="213" mass="24176">MLFFTKTPYVYSQVWHLASKQLKMASLQKIGNLSKQVRNLSHVVGARPHTKHWLHPTYLLPNRPLGTRVDADVWRRNMHLSLHRRRSAPVQISELSEAAYEKLVDETLDALAEYFEDLTDAAFTGADYDVVFSVSSLPARSLTTVTPDPLPRLSPPHARALLSLPPCSGPKRYDWSGERWVYTHDGVSLHQLLSQEFSAIFSRDIDLLDLPCS</sequence>
<dbReference type="OMA" id="KTWNISP"/>
<keyword evidence="2" id="KW-0813">Transport</keyword>
<dbReference type="GO" id="GO:0005739">
    <property type="term" value="C:mitochondrion"/>
    <property type="evidence" value="ECO:0007669"/>
    <property type="project" value="TreeGrafter"/>
</dbReference>
<dbReference type="GO" id="GO:0004322">
    <property type="term" value="F:ferroxidase activity"/>
    <property type="evidence" value="ECO:0007669"/>
    <property type="project" value="TreeGrafter"/>
</dbReference>
<dbReference type="AlphaFoldDB" id="H3CF94"/>
<dbReference type="Proteomes" id="UP000007303">
    <property type="component" value="Unassembled WGS sequence"/>
</dbReference>
<dbReference type="GeneTree" id="ENSGT00390000005811"/>
<dbReference type="Ensembl" id="ENSTNIT00000007072.1">
    <property type="protein sequence ID" value="ENSTNIP00000006918.1"/>
    <property type="gene ID" value="ENSTNIG00000004290.1"/>
</dbReference>
<evidence type="ECO:0008006" key="6">
    <source>
        <dbReference type="Google" id="ProtNLM"/>
    </source>
</evidence>
<organism evidence="4 5">
    <name type="scientific">Tetraodon nigroviridis</name>
    <name type="common">Spotted green pufferfish</name>
    <name type="synonym">Chelonodon nigroviridis</name>
    <dbReference type="NCBI Taxonomy" id="99883"/>
    <lineage>
        <taxon>Eukaryota</taxon>
        <taxon>Metazoa</taxon>
        <taxon>Chordata</taxon>
        <taxon>Craniata</taxon>
        <taxon>Vertebrata</taxon>
        <taxon>Euteleostomi</taxon>
        <taxon>Actinopterygii</taxon>
        <taxon>Neopterygii</taxon>
        <taxon>Teleostei</taxon>
        <taxon>Neoteleostei</taxon>
        <taxon>Acanthomorphata</taxon>
        <taxon>Eupercaria</taxon>
        <taxon>Tetraodontiformes</taxon>
        <taxon>Tetradontoidea</taxon>
        <taxon>Tetraodontidae</taxon>
        <taxon>Tetraodon</taxon>
    </lineage>
</organism>
<keyword evidence="2" id="KW-0410">Iron transport</keyword>
<dbReference type="InParanoid" id="H3CF94"/>
<reference evidence="4" key="2">
    <citation type="submission" date="2025-08" db="UniProtKB">
        <authorList>
            <consortium name="Ensembl"/>
        </authorList>
    </citation>
    <scope>IDENTIFICATION</scope>
</reference>
<dbReference type="HOGENOM" id="CLU_1294027_0_0_1"/>
<dbReference type="GO" id="GO:0006879">
    <property type="term" value="P:intracellular iron ion homeostasis"/>
    <property type="evidence" value="ECO:0007669"/>
    <property type="project" value="TreeGrafter"/>
</dbReference>
<reference evidence="5" key="1">
    <citation type="journal article" date="2004" name="Nature">
        <title>Genome duplication in the teleost fish Tetraodon nigroviridis reveals the early vertebrate proto-karyotype.</title>
        <authorList>
            <person name="Jaillon O."/>
            <person name="Aury J.-M."/>
            <person name="Brunet F."/>
            <person name="Petit J.-L."/>
            <person name="Stange-Thomann N."/>
            <person name="Mauceli E."/>
            <person name="Bouneau L."/>
            <person name="Fischer C."/>
            <person name="Ozouf-Costaz C."/>
            <person name="Bernot A."/>
            <person name="Nicaud S."/>
            <person name="Jaffe D."/>
            <person name="Fisher S."/>
            <person name="Lutfalla G."/>
            <person name="Dossat C."/>
            <person name="Segurens B."/>
            <person name="Dasilva C."/>
            <person name="Salanoubat M."/>
            <person name="Levy M."/>
            <person name="Boudet N."/>
            <person name="Castellano S."/>
            <person name="Anthouard V."/>
            <person name="Jubin C."/>
            <person name="Castelli V."/>
            <person name="Katinka M."/>
            <person name="Vacherie B."/>
            <person name="Biemont C."/>
            <person name="Skalli Z."/>
            <person name="Cattolico L."/>
            <person name="Poulain J."/>
            <person name="De Berardinis V."/>
            <person name="Cruaud C."/>
            <person name="Duprat S."/>
            <person name="Brottier P."/>
            <person name="Coutanceau J.-P."/>
            <person name="Gouzy J."/>
            <person name="Parra G."/>
            <person name="Lardier G."/>
            <person name="Chapple C."/>
            <person name="McKernan K.J."/>
            <person name="McEwan P."/>
            <person name="Bosak S."/>
            <person name="Kellis M."/>
            <person name="Volff J.-N."/>
            <person name="Guigo R."/>
            <person name="Zody M.C."/>
            <person name="Mesirov J."/>
            <person name="Lindblad-Toh K."/>
            <person name="Birren B."/>
            <person name="Nusbaum C."/>
            <person name="Kahn D."/>
            <person name="Robinson-Rechavi M."/>
            <person name="Laudet V."/>
            <person name="Schachter V."/>
            <person name="Quetier F."/>
            <person name="Saurin W."/>
            <person name="Scarpelli C."/>
            <person name="Wincker P."/>
            <person name="Lander E.S."/>
            <person name="Weissenbach J."/>
            <person name="Roest Crollius H."/>
        </authorList>
    </citation>
    <scope>NUCLEOTIDE SEQUENCE [LARGE SCALE GENOMIC DNA]</scope>
</reference>
<dbReference type="Pfam" id="PF01491">
    <property type="entry name" value="Frataxin_Cyay"/>
    <property type="match status" value="1"/>
</dbReference>
<dbReference type="PANTHER" id="PTHR16821:SF2">
    <property type="entry name" value="FRATAXIN, MITOCHONDRIAL"/>
    <property type="match status" value="1"/>
</dbReference>
<evidence type="ECO:0000256" key="2">
    <source>
        <dbReference type="ARBA" id="ARBA00022496"/>
    </source>
</evidence>
<evidence type="ECO:0000313" key="4">
    <source>
        <dbReference type="Ensembl" id="ENSTNIP00000006918.1"/>
    </source>
</evidence>
<dbReference type="SMART" id="SM01219">
    <property type="entry name" value="Frataxin_Cyay"/>
    <property type="match status" value="1"/>
</dbReference>
<comment type="similarity">
    <text evidence="1">Belongs to the frataxin family.</text>
</comment>
<dbReference type="GO" id="GO:0016226">
    <property type="term" value="P:iron-sulfur cluster assembly"/>
    <property type="evidence" value="ECO:0007669"/>
    <property type="project" value="InterPro"/>
</dbReference>
<name>H3CF94_TETNG</name>
<dbReference type="GO" id="GO:0051537">
    <property type="term" value="F:2 iron, 2 sulfur cluster binding"/>
    <property type="evidence" value="ECO:0007669"/>
    <property type="project" value="TreeGrafter"/>
</dbReference>
<protein>
    <recommendedName>
        <fullName evidence="6">Frataxin, mitochondrial</fullName>
    </recommendedName>
</protein>
<dbReference type="GO" id="GO:0006826">
    <property type="term" value="P:iron ion transport"/>
    <property type="evidence" value="ECO:0007669"/>
    <property type="project" value="UniProtKB-KW"/>
</dbReference>
<keyword evidence="5" id="KW-1185">Reference proteome</keyword>
<dbReference type="GO" id="GO:0034986">
    <property type="term" value="F:iron chaperone activity"/>
    <property type="evidence" value="ECO:0007669"/>
    <property type="project" value="TreeGrafter"/>
</dbReference>
<dbReference type="STRING" id="99883.ENSTNIP00000006918"/>
<dbReference type="PANTHER" id="PTHR16821">
    <property type="entry name" value="FRATAXIN"/>
    <property type="match status" value="1"/>
</dbReference>
<keyword evidence="3" id="KW-0408">Iron</keyword>
<dbReference type="SUPFAM" id="SSF55387">
    <property type="entry name" value="Frataxin/Nqo15-like"/>
    <property type="match status" value="1"/>
</dbReference>
<proteinExistence type="inferred from homology"/>
<dbReference type="InterPro" id="IPR002908">
    <property type="entry name" value="Frataxin/CyaY"/>
</dbReference>
<accession>H3CF94</accession>
<dbReference type="GO" id="GO:0008199">
    <property type="term" value="F:ferric iron binding"/>
    <property type="evidence" value="ECO:0007669"/>
    <property type="project" value="InterPro"/>
</dbReference>
<evidence type="ECO:0000256" key="1">
    <source>
        <dbReference type="ARBA" id="ARBA00008183"/>
    </source>
</evidence>
<dbReference type="GO" id="GO:0008198">
    <property type="term" value="F:ferrous iron binding"/>
    <property type="evidence" value="ECO:0007669"/>
    <property type="project" value="TreeGrafter"/>
</dbReference>
<keyword evidence="2" id="KW-0406">Ion transport</keyword>
<reference evidence="4" key="3">
    <citation type="submission" date="2025-09" db="UniProtKB">
        <authorList>
            <consortium name="Ensembl"/>
        </authorList>
    </citation>
    <scope>IDENTIFICATION</scope>
</reference>
<evidence type="ECO:0000313" key="5">
    <source>
        <dbReference type="Proteomes" id="UP000007303"/>
    </source>
</evidence>
<dbReference type="PROSITE" id="PS50810">
    <property type="entry name" value="FRATAXIN_2"/>
    <property type="match status" value="1"/>
</dbReference>
<dbReference type="InterPro" id="IPR036524">
    <property type="entry name" value="Frataxin/CyaY_sf"/>
</dbReference>